<dbReference type="InterPro" id="IPR014238">
    <property type="entry name" value="Spore_YlmC/YmxH"/>
</dbReference>
<dbReference type="Gene3D" id="2.30.30.240">
    <property type="entry name" value="PRC-barrel domain"/>
    <property type="match status" value="1"/>
</dbReference>
<gene>
    <name evidence="2" type="ORF">ERS852471_00287</name>
</gene>
<dbReference type="EMBL" id="CYZX01000002">
    <property type="protein sequence ID" value="CUN65689.1"/>
    <property type="molecule type" value="Genomic_DNA"/>
</dbReference>
<dbReference type="PANTHER" id="PTHR40061:SF1">
    <property type="entry name" value="SPORULATION PROTEIN YLMC-RELATED"/>
    <property type="match status" value="1"/>
</dbReference>
<dbReference type="AlphaFoldDB" id="A0A173YPU3"/>
<sequence>MDEDLVLFSTNAIRSMEVIDISTGSKLGYVKDFRVDVNEQRVISLTLPSPTKSWFGKEEDIEVPWEKVIKLGVDVLLIDGSDIQRELEQNRI</sequence>
<evidence type="ECO:0000259" key="1">
    <source>
        <dbReference type="Pfam" id="PF05239"/>
    </source>
</evidence>
<name>A0A173YPU3_9CLOT</name>
<dbReference type="SUPFAM" id="SSF50346">
    <property type="entry name" value="PRC-barrel domain"/>
    <property type="match status" value="1"/>
</dbReference>
<dbReference type="NCBIfam" id="TIGR02888">
    <property type="entry name" value="spore_YlmC_YmxH"/>
    <property type="match status" value="1"/>
</dbReference>
<dbReference type="RefSeq" id="WP_055263195.1">
    <property type="nucleotide sequence ID" value="NZ_CABIXQ010000002.1"/>
</dbReference>
<dbReference type="InterPro" id="IPR011033">
    <property type="entry name" value="PRC_barrel-like_sf"/>
</dbReference>
<evidence type="ECO:0000313" key="3">
    <source>
        <dbReference type="Proteomes" id="UP000095594"/>
    </source>
</evidence>
<reference evidence="2 3" key="1">
    <citation type="submission" date="2015-09" db="EMBL/GenBank/DDBJ databases">
        <authorList>
            <consortium name="Pathogen Informatics"/>
        </authorList>
    </citation>
    <scope>NUCLEOTIDE SEQUENCE [LARGE SCALE GENOMIC DNA]</scope>
    <source>
        <strain evidence="2 3">2789STDY5834856</strain>
    </source>
</reference>
<organism evidence="2 3">
    <name type="scientific">Clostridium disporicum</name>
    <dbReference type="NCBI Taxonomy" id="84024"/>
    <lineage>
        <taxon>Bacteria</taxon>
        <taxon>Bacillati</taxon>
        <taxon>Bacillota</taxon>
        <taxon>Clostridia</taxon>
        <taxon>Eubacteriales</taxon>
        <taxon>Clostridiaceae</taxon>
        <taxon>Clostridium</taxon>
    </lineage>
</organism>
<dbReference type="Proteomes" id="UP000095594">
    <property type="component" value="Unassembled WGS sequence"/>
</dbReference>
<accession>A0A173YPU3</accession>
<proteinExistence type="predicted"/>
<protein>
    <submittedName>
        <fullName evidence="2">Sporulation protein, YlmC/YmxH family</fullName>
    </submittedName>
</protein>
<dbReference type="InterPro" id="IPR027275">
    <property type="entry name" value="PRC-brl_dom"/>
</dbReference>
<dbReference type="OrthoDB" id="6024937at2"/>
<dbReference type="PANTHER" id="PTHR40061">
    <property type="entry name" value="SPORULATION PROTEIN YLMC-RELATED"/>
    <property type="match status" value="1"/>
</dbReference>
<feature type="domain" description="PRC-barrel" evidence="1">
    <location>
        <begin position="8"/>
        <end position="81"/>
    </location>
</feature>
<evidence type="ECO:0000313" key="2">
    <source>
        <dbReference type="EMBL" id="CUN65689.1"/>
    </source>
</evidence>
<dbReference type="Pfam" id="PF05239">
    <property type="entry name" value="PRC"/>
    <property type="match status" value="1"/>
</dbReference>